<proteinExistence type="predicted"/>
<gene>
    <name evidence="1" type="ORF">CDV36_007158</name>
</gene>
<accession>A0A3M2S6H0</accession>
<name>A0A3M2S6H0_9HYPO</name>
<dbReference type="OrthoDB" id="5201563at2759"/>
<sequence>MSTTTTTESVTGLNGNWHSHVLADYELHHSQAQSCETGTQPAPAASPIDRQWDTEHRRVPAYRAINRNRDQSEVRVYTSTAERVFITVMFTGLHINAGAAQYWRASFGRLTDRVFRYQVGGEL</sequence>
<protein>
    <submittedName>
        <fullName evidence="1">Uncharacterized protein</fullName>
    </submittedName>
</protein>
<evidence type="ECO:0000313" key="2">
    <source>
        <dbReference type="Proteomes" id="UP000277212"/>
    </source>
</evidence>
<organism evidence="1 2">
    <name type="scientific">Fusarium kuroshium</name>
    <dbReference type="NCBI Taxonomy" id="2010991"/>
    <lineage>
        <taxon>Eukaryota</taxon>
        <taxon>Fungi</taxon>
        <taxon>Dikarya</taxon>
        <taxon>Ascomycota</taxon>
        <taxon>Pezizomycotina</taxon>
        <taxon>Sordariomycetes</taxon>
        <taxon>Hypocreomycetidae</taxon>
        <taxon>Hypocreales</taxon>
        <taxon>Nectriaceae</taxon>
        <taxon>Fusarium</taxon>
        <taxon>Fusarium solani species complex</taxon>
    </lineage>
</organism>
<reference evidence="1 2" key="1">
    <citation type="submission" date="2017-06" db="EMBL/GenBank/DDBJ databases">
        <title>Comparative genomic analysis of Ambrosia Fusariam Clade fungi.</title>
        <authorList>
            <person name="Stajich J.E."/>
            <person name="Carrillo J."/>
            <person name="Kijimoto T."/>
            <person name="Eskalen A."/>
            <person name="O'Donnell K."/>
            <person name="Kasson M."/>
        </authorList>
    </citation>
    <scope>NUCLEOTIDE SEQUENCE [LARGE SCALE GENOMIC DNA]</scope>
    <source>
        <strain evidence="1">UCR3666</strain>
    </source>
</reference>
<dbReference type="Proteomes" id="UP000277212">
    <property type="component" value="Unassembled WGS sequence"/>
</dbReference>
<dbReference type="EMBL" id="NKUJ01000115">
    <property type="protein sequence ID" value="RMJ13164.1"/>
    <property type="molecule type" value="Genomic_DNA"/>
</dbReference>
<dbReference type="AlphaFoldDB" id="A0A3M2S6H0"/>
<comment type="caution">
    <text evidence="1">The sequence shown here is derived from an EMBL/GenBank/DDBJ whole genome shotgun (WGS) entry which is preliminary data.</text>
</comment>
<evidence type="ECO:0000313" key="1">
    <source>
        <dbReference type="EMBL" id="RMJ13164.1"/>
    </source>
</evidence>
<keyword evidence="2" id="KW-1185">Reference proteome</keyword>